<organism evidence="1 2">
    <name type="scientific">Phocaeicola dorei DSM 17855</name>
    <dbReference type="NCBI Taxonomy" id="483217"/>
    <lineage>
        <taxon>Bacteria</taxon>
        <taxon>Pseudomonadati</taxon>
        <taxon>Bacteroidota</taxon>
        <taxon>Bacteroidia</taxon>
        <taxon>Bacteroidales</taxon>
        <taxon>Bacteroidaceae</taxon>
        <taxon>Phocaeicola</taxon>
    </lineage>
</organism>
<dbReference type="AlphaFoldDB" id="B6W4R3"/>
<dbReference type="HOGENOM" id="CLU_199579_0_0_10"/>
<dbReference type="InterPro" id="IPR022289">
    <property type="entry name" value="PRTRC_protein-C"/>
</dbReference>
<name>B6W4R3_9BACT</name>
<protein>
    <recommendedName>
        <fullName evidence="3">PRTRC system protein C</fullName>
    </recommendedName>
</protein>
<evidence type="ECO:0000313" key="2">
    <source>
        <dbReference type="Proteomes" id="UP000004849"/>
    </source>
</evidence>
<evidence type="ECO:0008006" key="3">
    <source>
        <dbReference type="Google" id="ProtNLM"/>
    </source>
</evidence>
<dbReference type="Proteomes" id="UP000004849">
    <property type="component" value="Unassembled WGS sequence"/>
</dbReference>
<dbReference type="Pfam" id="PF14454">
    <property type="entry name" value="Prok_Ub"/>
    <property type="match status" value="1"/>
</dbReference>
<reference evidence="1 2" key="1">
    <citation type="submission" date="2008-10" db="EMBL/GenBank/DDBJ databases">
        <title>Draft genome sequence of Bacteroides dorei (DSM 17855).</title>
        <authorList>
            <person name="Sudarsanam P."/>
            <person name="Ley R."/>
            <person name="Guruge J."/>
            <person name="Turnbaugh P.J."/>
            <person name="Mahowald M."/>
            <person name="Liep D."/>
            <person name="Gordon J."/>
        </authorList>
    </citation>
    <scope>NUCLEOTIDE SEQUENCE [LARGE SCALE GENOMIC DNA]</scope>
    <source>
        <strain evidence="1 2">DSM 17855</strain>
    </source>
</reference>
<dbReference type="EMBL" id="ABWZ01000082">
    <property type="protein sequence ID" value="EEB22999.1"/>
    <property type="molecule type" value="Genomic_DNA"/>
</dbReference>
<dbReference type="InterPro" id="IPR032866">
    <property type="entry name" value="Prok_Ub"/>
</dbReference>
<gene>
    <name evidence="1" type="ORF">BACDOR_04647</name>
</gene>
<accession>B6W4R3</accession>
<reference evidence="1 2" key="2">
    <citation type="submission" date="2008-10" db="EMBL/GenBank/DDBJ databases">
        <authorList>
            <person name="Fulton L."/>
            <person name="Clifton S."/>
            <person name="Fulton B."/>
            <person name="Xu J."/>
            <person name="Minx P."/>
            <person name="Pepin K.H."/>
            <person name="Johnson M."/>
            <person name="Thiruvilangam P."/>
            <person name="Bhonagiri V."/>
            <person name="Nash W.E."/>
            <person name="Mardis E.R."/>
            <person name="Wilson R.K."/>
        </authorList>
    </citation>
    <scope>NUCLEOTIDE SEQUENCE [LARGE SCALE GENOMIC DNA]</scope>
    <source>
        <strain evidence="1 2">DSM 17855</strain>
    </source>
</reference>
<proteinExistence type="predicted"/>
<evidence type="ECO:0000313" key="1">
    <source>
        <dbReference type="EMBL" id="EEB22999.1"/>
    </source>
</evidence>
<sequence>MSHIIKIKQSKIMALEITGMTRSFTFKKNNGMVTLDDPNPSDSPEMVMSYYSNFYPELTTATVHGPVIKDDKAVYEFTTTIGVKG</sequence>
<dbReference type="NCBIfam" id="TIGR03738">
    <property type="entry name" value="PRTRC_C"/>
    <property type="match status" value="1"/>
</dbReference>